<reference evidence="2" key="1">
    <citation type="submission" date="2021-01" db="EMBL/GenBank/DDBJ databases">
        <title>Genomic Encyclopedia of Type Strains, Phase IV (KMG-IV): sequencing the most valuable type-strain genomes for metagenomic binning, comparative biology and taxonomic classification.</title>
        <authorList>
            <person name="Goeker M."/>
        </authorList>
    </citation>
    <scope>NUCLEOTIDE SEQUENCE</scope>
    <source>
        <strain evidence="2">DSM 21943</strain>
    </source>
</reference>
<dbReference type="InterPro" id="IPR029063">
    <property type="entry name" value="SAM-dependent_MTases_sf"/>
</dbReference>
<name>A0ABS2T0H4_9BACI</name>
<dbReference type="Gene3D" id="3.40.50.150">
    <property type="entry name" value="Vaccinia Virus protein VP39"/>
    <property type="match status" value="1"/>
</dbReference>
<dbReference type="EMBL" id="JAFBCV010000027">
    <property type="protein sequence ID" value="MBM7841279.1"/>
    <property type="molecule type" value="Genomic_DNA"/>
</dbReference>
<accession>A0ABS2T0H4</accession>
<dbReference type="PANTHER" id="PTHR43591">
    <property type="entry name" value="METHYLTRANSFERASE"/>
    <property type="match status" value="1"/>
</dbReference>
<protein>
    <submittedName>
        <fullName evidence="2">Ubiquinone/menaquinone biosynthesis C-methylase UbiE</fullName>
    </submittedName>
</protein>
<proteinExistence type="predicted"/>
<evidence type="ECO:0000259" key="1">
    <source>
        <dbReference type="Pfam" id="PF13847"/>
    </source>
</evidence>
<dbReference type="Proteomes" id="UP001179280">
    <property type="component" value="Unassembled WGS sequence"/>
</dbReference>
<feature type="domain" description="Methyltransferase" evidence="1">
    <location>
        <begin position="35"/>
        <end position="137"/>
    </location>
</feature>
<organism evidence="2 3">
    <name type="scientific">Shouchella xiaoxiensis</name>
    <dbReference type="NCBI Taxonomy" id="766895"/>
    <lineage>
        <taxon>Bacteria</taxon>
        <taxon>Bacillati</taxon>
        <taxon>Bacillota</taxon>
        <taxon>Bacilli</taxon>
        <taxon>Bacillales</taxon>
        <taxon>Bacillaceae</taxon>
        <taxon>Shouchella</taxon>
    </lineage>
</organism>
<keyword evidence="2" id="KW-0830">Ubiquinone</keyword>
<evidence type="ECO:0000313" key="2">
    <source>
        <dbReference type="EMBL" id="MBM7841279.1"/>
    </source>
</evidence>
<dbReference type="InterPro" id="IPR025714">
    <property type="entry name" value="Methyltranfer_dom"/>
</dbReference>
<gene>
    <name evidence="2" type="ORF">JOC54_004582</name>
</gene>
<dbReference type="Pfam" id="PF13847">
    <property type="entry name" value="Methyltransf_31"/>
    <property type="match status" value="1"/>
</dbReference>
<evidence type="ECO:0000313" key="3">
    <source>
        <dbReference type="Proteomes" id="UP001179280"/>
    </source>
</evidence>
<dbReference type="SUPFAM" id="SSF53335">
    <property type="entry name" value="S-adenosyl-L-methionine-dependent methyltransferases"/>
    <property type="match status" value="1"/>
</dbReference>
<dbReference type="CDD" id="cd02440">
    <property type="entry name" value="AdoMet_MTases"/>
    <property type="match status" value="1"/>
</dbReference>
<keyword evidence="3" id="KW-1185">Reference proteome</keyword>
<comment type="caution">
    <text evidence="2">The sequence shown here is derived from an EMBL/GenBank/DDBJ whole genome shotgun (WGS) entry which is preliminary data.</text>
</comment>
<dbReference type="RefSeq" id="WP_204469304.1">
    <property type="nucleotide sequence ID" value="NZ_JAFBCV010000027.1"/>
</dbReference>
<sequence>MGIDFHSKEVGTSYASREADVSWRQQIKNIIDIRDKTIIDIGCGGGIYTKAFAELGASHVIGVDFSREQLANAAQTCESFKNISFQYGSATQTGLSGTYDIVFEKAVIHHTNDITSFFQEAYSLLESGGTFIVQDRTPEDCLLPGTETHVRGYFFEVFPALGEKEKNRRHSSNVVLEKLHAAGFSNVQTLQLWETRKQYIDKKALLDDLRKRTGRSILYELSDEQLDQLITKIDQQLAANKTILEKDRWTIWVATK</sequence>